<protein>
    <recommendedName>
        <fullName evidence="3">CDP-Glycerol:Poly(Glycerophosphate) glycerophosphotransferase</fullName>
    </recommendedName>
</protein>
<evidence type="ECO:0000313" key="2">
    <source>
        <dbReference type="Proteomes" id="UP001500051"/>
    </source>
</evidence>
<dbReference type="InterPro" id="IPR046561">
    <property type="entry name" value="DUF6716"/>
</dbReference>
<name>A0ABP7EBI7_9ACTN</name>
<comment type="caution">
    <text evidence="1">The sequence shown here is derived from an EMBL/GenBank/DDBJ whole genome shotgun (WGS) entry which is preliminary data.</text>
</comment>
<sequence>MPRPADPRPQALLVAAFDSQLKWVAGIRDELVARGFDCPVVVPDVRSALSPAQIAAAGFTGVESVGWPELLDRAALSSVVVCGLSGPFTLRFTVDLADRVGDGPGPVVVTGWVGVIIEKITAGYLDRVGSDVVAVNGVDDLEHFVTVAQQLDLDPGNLLLSGLPILGSSAAAPHGGPIRRVLFADQPTVPGPAQERLHLYRRLLDYAYAHPEREVLLKPRHRLGEDTFHRMVHHPEDLLLGVDRPPNFRIDYTPISELLPSVDLLLTMSSTAALEAVGSGCRVGLVLDLGVHERYGNHVFLASGLLRTFDQLIADDIGTPDRFWLGGYFFDRPGTATEQIADRVETLLASGERPSRRIWASAYFRSASAYLRSTPVPAAPVPAGRSRLVRDLVPPVALRAGRRLRRRLAHR</sequence>
<reference evidence="2" key="1">
    <citation type="journal article" date="2019" name="Int. J. Syst. Evol. Microbiol.">
        <title>The Global Catalogue of Microorganisms (GCM) 10K type strain sequencing project: providing services to taxonomists for standard genome sequencing and annotation.</title>
        <authorList>
            <consortium name="The Broad Institute Genomics Platform"/>
            <consortium name="The Broad Institute Genome Sequencing Center for Infectious Disease"/>
            <person name="Wu L."/>
            <person name="Ma J."/>
        </authorList>
    </citation>
    <scope>NUCLEOTIDE SEQUENCE [LARGE SCALE GENOMIC DNA]</scope>
    <source>
        <strain evidence="2">JCM 16548</strain>
    </source>
</reference>
<dbReference type="Proteomes" id="UP001500051">
    <property type="component" value="Unassembled WGS sequence"/>
</dbReference>
<evidence type="ECO:0008006" key="3">
    <source>
        <dbReference type="Google" id="ProtNLM"/>
    </source>
</evidence>
<organism evidence="1 2">
    <name type="scientific">Microlunatus aurantiacus</name>
    <dbReference type="NCBI Taxonomy" id="446786"/>
    <lineage>
        <taxon>Bacteria</taxon>
        <taxon>Bacillati</taxon>
        <taxon>Actinomycetota</taxon>
        <taxon>Actinomycetes</taxon>
        <taxon>Propionibacteriales</taxon>
        <taxon>Propionibacteriaceae</taxon>
        <taxon>Microlunatus</taxon>
    </lineage>
</organism>
<dbReference type="Pfam" id="PF20471">
    <property type="entry name" value="DUF6716"/>
    <property type="match status" value="1"/>
</dbReference>
<accession>A0ABP7EBI7</accession>
<gene>
    <name evidence="1" type="ORF">GCM10022204_39180</name>
</gene>
<keyword evidence="2" id="KW-1185">Reference proteome</keyword>
<evidence type="ECO:0000313" key="1">
    <source>
        <dbReference type="EMBL" id="GAA3715746.1"/>
    </source>
</evidence>
<dbReference type="EMBL" id="BAAAYX010000020">
    <property type="protein sequence ID" value="GAA3715746.1"/>
    <property type="molecule type" value="Genomic_DNA"/>
</dbReference>
<dbReference type="RefSeq" id="WP_344814146.1">
    <property type="nucleotide sequence ID" value="NZ_BAAAYX010000020.1"/>
</dbReference>
<proteinExistence type="predicted"/>